<feature type="domain" description="Fungal lipase-type" evidence="2">
    <location>
        <begin position="139"/>
        <end position="275"/>
    </location>
</feature>
<feature type="chain" id="PRO_5029810834" evidence="1">
    <location>
        <begin position="25"/>
        <end position="341"/>
    </location>
</feature>
<evidence type="ECO:0000256" key="1">
    <source>
        <dbReference type="SAM" id="SignalP"/>
    </source>
</evidence>
<accession>A0A7I5EDD3</accession>
<dbReference type="InterPro" id="IPR029058">
    <property type="entry name" value="AB_hydrolase_fold"/>
</dbReference>
<dbReference type="WBParaSite" id="HCON_00162160-00001">
    <property type="protein sequence ID" value="HCON_00162160-00001"/>
    <property type="gene ID" value="HCON_00162160"/>
</dbReference>
<feature type="signal peptide" evidence="1">
    <location>
        <begin position="1"/>
        <end position="24"/>
    </location>
</feature>
<dbReference type="SUPFAM" id="SSF53474">
    <property type="entry name" value="alpha/beta-Hydrolases"/>
    <property type="match status" value="1"/>
</dbReference>
<dbReference type="AlphaFoldDB" id="A0A7I5EDD3"/>
<dbReference type="CDD" id="cd00519">
    <property type="entry name" value="Lipase_3"/>
    <property type="match status" value="1"/>
</dbReference>
<name>A0A7I5EDD3_HAECO</name>
<dbReference type="OMA" id="DAFLFQW"/>
<dbReference type="InterPro" id="IPR002921">
    <property type="entry name" value="Fungal_lipase-type"/>
</dbReference>
<dbReference type="PANTHER" id="PTHR45908">
    <property type="entry name" value="PROTEIN CBG11750-RELATED"/>
    <property type="match status" value="1"/>
</dbReference>
<sequence length="341" mass="38811">LNQSGTGMWGKTLLTLICVSCTFADDLQQCLQCVQQKQKWCPETSTCGDTTNNCKVPITLSLNCPRLPDPAYAYNETFARYYITPLVAGVFPSNPVKCLKSSLPYVSFYKTIDVKCATEIPDVNCHGYTAWDPVEKAIIIAFRGTDGSFQMTDEIMSFFLHRVPFFDNGHLFKYFHDAFFFLWNGGLEQQVRTLKYQYPNYKFYVTGHSLGASIASICASYLVKFNMTTPENLRLVTFGQPRTGDYDFAAWHEATFPYAYRIVHHRDPVPHIPPMIGADQVFHHRFEVWYNNDMAVGQPYTVCKESDGDYCSNTVISTEGSDHDSYYNRDLGRWASQGCPP</sequence>
<organism evidence="3 4">
    <name type="scientific">Haemonchus contortus</name>
    <name type="common">Barber pole worm</name>
    <dbReference type="NCBI Taxonomy" id="6289"/>
    <lineage>
        <taxon>Eukaryota</taxon>
        <taxon>Metazoa</taxon>
        <taxon>Ecdysozoa</taxon>
        <taxon>Nematoda</taxon>
        <taxon>Chromadorea</taxon>
        <taxon>Rhabditida</taxon>
        <taxon>Rhabditina</taxon>
        <taxon>Rhabditomorpha</taxon>
        <taxon>Strongyloidea</taxon>
        <taxon>Trichostrongylidae</taxon>
        <taxon>Haemonchus</taxon>
    </lineage>
</organism>
<dbReference type="Gene3D" id="3.40.50.1820">
    <property type="entry name" value="alpha/beta hydrolase"/>
    <property type="match status" value="1"/>
</dbReference>
<proteinExistence type="predicted"/>
<evidence type="ECO:0000313" key="4">
    <source>
        <dbReference type="WBParaSite" id="HCON_00162160-00001"/>
    </source>
</evidence>
<dbReference type="Pfam" id="PF01764">
    <property type="entry name" value="Lipase_3"/>
    <property type="match status" value="1"/>
</dbReference>
<keyword evidence="3" id="KW-1185">Reference proteome</keyword>
<reference evidence="4" key="1">
    <citation type="submission" date="2020-12" db="UniProtKB">
        <authorList>
            <consortium name="WormBaseParasite"/>
        </authorList>
    </citation>
    <scope>IDENTIFICATION</scope>
    <source>
        <strain evidence="4">MHco3</strain>
    </source>
</reference>
<protein>
    <submittedName>
        <fullName evidence="4">Lipase domain containing protein</fullName>
    </submittedName>
</protein>
<keyword evidence="1" id="KW-0732">Signal</keyword>
<dbReference type="GO" id="GO:0006629">
    <property type="term" value="P:lipid metabolic process"/>
    <property type="evidence" value="ECO:0007669"/>
    <property type="project" value="InterPro"/>
</dbReference>
<dbReference type="OrthoDB" id="426718at2759"/>
<evidence type="ECO:0000313" key="3">
    <source>
        <dbReference type="Proteomes" id="UP000025227"/>
    </source>
</evidence>
<dbReference type="Proteomes" id="UP000025227">
    <property type="component" value="Unplaced"/>
</dbReference>
<dbReference type="PANTHER" id="PTHR45908:SF11">
    <property type="entry name" value="FUNGAL LIPASE-LIKE DOMAIN-CONTAINING PROTEIN"/>
    <property type="match status" value="1"/>
</dbReference>
<evidence type="ECO:0000259" key="2">
    <source>
        <dbReference type="Pfam" id="PF01764"/>
    </source>
</evidence>